<sequence>MADYVLVHGAWGGSQSYMRTRADLQAAGHRVLVCKLRGLGTRQDELHPGITLSDHIDDVCDQIAEAGFDRFILAGHSYGGMVITGTAARLGARIDAICYIDAFLPADGQSLWDITGEYEHNWYIDSQKTKPGYVDPIGSIDFTVVPDMVGYHPLLTLLEAVTLTGEEAKIPRRAYIFATGYQPTPFPRFAAQAKAEGWDYHETDCSHFVMADRPELTRDVLLALAG</sequence>
<dbReference type="Gene3D" id="3.40.50.1820">
    <property type="entry name" value="alpha/beta hydrolase"/>
    <property type="match status" value="1"/>
</dbReference>
<dbReference type="OrthoDB" id="9814966at2"/>
<evidence type="ECO:0000313" key="3">
    <source>
        <dbReference type="Proteomes" id="UP000469430"/>
    </source>
</evidence>
<dbReference type="RefSeq" id="WP_161389461.1">
    <property type="nucleotide sequence ID" value="NZ_JBHSCP010000001.1"/>
</dbReference>
<dbReference type="SUPFAM" id="SSF53474">
    <property type="entry name" value="alpha/beta-Hydrolases"/>
    <property type="match status" value="1"/>
</dbReference>
<feature type="domain" description="AB hydrolase-1" evidence="1">
    <location>
        <begin position="5"/>
        <end position="218"/>
    </location>
</feature>
<organism evidence="2 3">
    <name type="scientific">Croceibacterium xixiisoli</name>
    <dbReference type="NCBI Taxonomy" id="1476466"/>
    <lineage>
        <taxon>Bacteria</taxon>
        <taxon>Pseudomonadati</taxon>
        <taxon>Pseudomonadota</taxon>
        <taxon>Alphaproteobacteria</taxon>
        <taxon>Sphingomonadales</taxon>
        <taxon>Erythrobacteraceae</taxon>
        <taxon>Croceibacterium</taxon>
    </lineage>
</organism>
<protein>
    <submittedName>
        <fullName evidence="2">Alpha/beta fold hydrolase</fullName>
    </submittedName>
</protein>
<dbReference type="GO" id="GO:0016787">
    <property type="term" value="F:hydrolase activity"/>
    <property type="evidence" value="ECO:0007669"/>
    <property type="project" value="UniProtKB-KW"/>
</dbReference>
<dbReference type="Pfam" id="PF12697">
    <property type="entry name" value="Abhydrolase_6"/>
    <property type="match status" value="1"/>
</dbReference>
<gene>
    <name evidence="2" type="ORF">GRI97_02025</name>
</gene>
<reference evidence="2 3" key="1">
    <citation type="submission" date="2019-12" db="EMBL/GenBank/DDBJ databases">
        <title>Genomic-based taxomic classification of the family Erythrobacteraceae.</title>
        <authorList>
            <person name="Xu L."/>
        </authorList>
    </citation>
    <scope>NUCLEOTIDE SEQUENCE [LARGE SCALE GENOMIC DNA]</scope>
    <source>
        <strain evidence="2 3">S36</strain>
    </source>
</reference>
<accession>A0A6I4TPA4</accession>
<evidence type="ECO:0000259" key="1">
    <source>
        <dbReference type="Pfam" id="PF12697"/>
    </source>
</evidence>
<dbReference type="PANTHER" id="PTHR37017">
    <property type="entry name" value="AB HYDROLASE-1 DOMAIN-CONTAINING PROTEIN-RELATED"/>
    <property type="match status" value="1"/>
</dbReference>
<dbReference type="EMBL" id="WTYJ01000001">
    <property type="protein sequence ID" value="MXO97764.1"/>
    <property type="molecule type" value="Genomic_DNA"/>
</dbReference>
<evidence type="ECO:0000313" key="2">
    <source>
        <dbReference type="EMBL" id="MXO97764.1"/>
    </source>
</evidence>
<comment type="caution">
    <text evidence="2">The sequence shown here is derived from an EMBL/GenBank/DDBJ whole genome shotgun (WGS) entry which is preliminary data.</text>
</comment>
<dbReference type="Proteomes" id="UP000469430">
    <property type="component" value="Unassembled WGS sequence"/>
</dbReference>
<name>A0A6I4TPA4_9SPHN</name>
<dbReference type="InterPro" id="IPR052897">
    <property type="entry name" value="Sec-Metab_Biosynth_Hydrolase"/>
</dbReference>
<dbReference type="InterPro" id="IPR029058">
    <property type="entry name" value="AB_hydrolase_fold"/>
</dbReference>
<dbReference type="InterPro" id="IPR000073">
    <property type="entry name" value="AB_hydrolase_1"/>
</dbReference>
<dbReference type="PANTHER" id="PTHR37017:SF11">
    <property type="entry name" value="ESTERASE_LIPASE_THIOESTERASE DOMAIN-CONTAINING PROTEIN"/>
    <property type="match status" value="1"/>
</dbReference>
<keyword evidence="2" id="KW-0378">Hydrolase</keyword>
<proteinExistence type="predicted"/>
<keyword evidence="3" id="KW-1185">Reference proteome</keyword>
<dbReference type="AlphaFoldDB" id="A0A6I4TPA4"/>